<accession>A0A485LVT6</accession>
<organism evidence="2 3">
    <name type="scientific">Aphanomyces stellatus</name>
    <dbReference type="NCBI Taxonomy" id="120398"/>
    <lineage>
        <taxon>Eukaryota</taxon>
        <taxon>Sar</taxon>
        <taxon>Stramenopiles</taxon>
        <taxon>Oomycota</taxon>
        <taxon>Saprolegniomycetes</taxon>
        <taxon>Saprolegniales</taxon>
        <taxon>Verrucalvaceae</taxon>
        <taxon>Aphanomyces</taxon>
    </lineage>
</organism>
<dbReference type="PANTHER" id="PTHR38899">
    <property type="entry name" value="DOMAIN OOKINETE PROTEIN, PUTATIVE-RELATED"/>
    <property type="match status" value="1"/>
</dbReference>
<proteinExistence type="predicted"/>
<evidence type="ECO:0000313" key="1">
    <source>
        <dbReference type="EMBL" id="KAF0683073.1"/>
    </source>
</evidence>
<dbReference type="EMBL" id="CAADRA010007478">
    <property type="protein sequence ID" value="VFU01487.1"/>
    <property type="molecule type" value="Genomic_DNA"/>
</dbReference>
<gene>
    <name evidence="2" type="primary">Aste57867_24853</name>
    <name evidence="1" type="ORF">As57867_024775</name>
    <name evidence="2" type="ORF">ASTE57867_24853</name>
</gene>
<reference evidence="2 3" key="1">
    <citation type="submission" date="2019-03" db="EMBL/GenBank/DDBJ databases">
        <authorList>
            <person name="Gaulin E."/>
            <person name="Dumas B."/>
        </authorList>
    </citation>
    <scope>NUCLEOTIDE SEQUENCE [LARGE SCALE GENOMIC DNA]</scope>
    <source>
        <strain evidence="2">CBS 568.67</strain>
    </source>
</reference>
<evidence type="ECO:0000313" key="3">
    <source>
        <dbReference type="Proteomes" id="UP000332933"/>
    </source>
</evidence>
<dbReference type="PANTHER" id="PTHR38899:SF1">
    <property type="entry name" value="PROTEIN KINASE"/>
    <property type="match status" value="1"/>
</dbReference>
<dbReference type="Proteomes" id="UP000332933">
    <property type="component" value="Unassembled WGS sequence"/>
</dbReference>
<dbReference type="OrthoDB" id="10391703at2759"/>
<dbReference type="AlphaFoldDB" id="A0A485LVT6"/>
<name>A0A485LVT6_9STRA</name>
<protein>
    <submittedName>
        <fullName evidence="2">Aste57867_24853 protein</fullName>
    </submittedName>
</protein>
<keyword evidence="3" id="KW-1185">Reference proteome</keyword>
<reference evidence="1" key="2">
    <citation type="submission" date="2019-06" db="EMBL/GenBank/DDBJ databases">
        <title>Genomics analysis of Aphanomyces spp. identifies a new class of oomycete effector associated with host adaptation.</title>
        <authorList>
            <person name="Gaulin E."/>
        </authorList>
    </citation>
    <scope>NUCLEOTIDE SEQUENCE</scope>
    <source>
        <strain evidence="1">CBS 578.67</strain>
    </source>
</reference>
<evidence type="ECO:0000313" key="2">
    <source>
        <dbReference type="EMBL" id="VFU01487.1"/>
    </source>
</evidence>
<dbReference type="EMBL" id="VJMH01007452">
    <property type="protein sequence ID" value="KAF0683073.1"/>
    <property type="molecule type" value="Genomic_DNA"/>
</dbReference>
<sequence length="217" mass="23928">MLARVPSKLLRMVSVSVDMDVSTSVPFDTAFVFSWNDVLFPSTWMNLSNFLQQSHTPSADTAMVHSVLAQLDLQIVQVLTHAMSLGPVFVVCEDSVDKLQWISRTCLPRTHQLLSTVRLVCPDAAPSPTWHLQVMQAVHRHMLQSASGTIAIATLGNERLRTGCLTLVLAGGSVVTKIVSVKKTHPTPFECYEQLKVFSDGLEDIVFHNAAFDIVLN</sequence>